<dbReference type="Gene3D" id="3.10.450.50">
    <property type="match status" value="1"/>
</dbReference>
<sequence length="146" mass="16564">MAAHGSLTRRAPLAADDERAIHHLLLRYATGIDTRDWPLFRTCFAQDCEADYGSFGRWRGPRAITEYMESAHRQMGATLHRITNIVVESRNDEIVARSYVDAVLTDQAHGVTHRAAGFYDDCLIRTADGWRIARRKFTMVKAGLNE</sequence>
<organism evidence="2 3">
    <name type="scientific">Sphingobium cupriresistens</name>
    <dbReference type="NCBI Taxonomy" id="1132417"/>
    <lineage>
        <taxon>Bacteria</taxon>
        <taxon>Pseudomonadati</taxon>
        <taxon>Pseudomonadota</taxon>
        <taxon>Alphaproteobacteria</taxon>
        <taxon>Sphingomonadales</taxon>
        <taxon>Sphingomonadaceae</taxon>
        <taxon>Sphingobium</taxon>
    </lineage>
</organism>
<dbReference type="SUPFAM" id="SSF54427">
    <property type="entry name" value="NTF2-like"/>
    <property type="match status" value="1"/>
</dbReference>
<evidence type="ECO:0000313" key="3">
    <source>
        <dbReference type="Proteomes" id="UP000291572"/>
    </source>
</evidence>
<dbReference type="Proteomes" id="UP000291572">
    <property type="component" value="Unassembled WGS sequence"/>
</dbReference>
<gene>
    <name evidence="2" type="ORF">EWH12_07935</name>
</gene>
<dbReference type="InterPro" id="IPR037401">
    <property type="entry name" value="SnoaL-like"/>
</dbReference>
<dbReference type="RefSeq" id="WP_066607738.1">
    <property type="nucleotide sequence ID" value="NZ_OZ239429.1"/>
</dbReference>
<reference evidence="2 3" key="1">
    <citation type="submission" date="2019-02" db="EMBL/GenBank/DDBJ databases">
        <authorList>
            <person name="Feng G."/>
        </authorList>
    </citation>
    <scope>NUCLEOTIDE SEQUENCE [LARGE SCALE GENOMIC DNA]</scope>
    <source>
        <strain evidence="2 3">CCTCC AB 2011146</strain>
    </source>
</reference>
<dbReference type="AlphaFoldDB" id="A0A8G1ZMV4"/>
<evidence type="ECO:0000259" key="1">
    <source>
        <dbReference type="Pfam" id="PF13577"/>
    </source>
</evidence>
<dbReference type="EMBL" id="SEOO01000010">
    <property type="protein sequence ID" value="RYM11978.1"/>
    <property type="molecule type" value="Genomic_DNA"/>
</dbReference>
<dbReference type="Pfam" id="PF13577">
    <property type="entry name" value="SnoaL_4"/>
    <property type="match status" value="1"/>
</dbReference>
<protein>
    <submittedName>
        <fullName evidence="2">Nuclear transport factor 2 family protein</fullName>
    </submittedName>
</protein>
<name>A0A8G1ZMV4_9SPHN</name>
<dbReference type="InterPro" id="IPR032710">
    <property type="entry name" value="NTF2-like_dom_sf"/>
</dbReference>
<evidence type="ECO:0000313" key="2">
    <source>
        <dbReference type="EMBL" id="RYM11978.1"/>
    </source>
</evidence>
<feature type="domain" description="SnoaL-like" evidence="1">
    <location>
        <begin position="15"/>
        <end position="136"/>
    </location>
</feature>
<comment type="caution">
    <text evidence="2">The sequence shown here is derived from an EMBL/GenBank/DDBJ whole genome shotgun (WGS) entry which is preliminary data.</text>
</comment>
<proteinExistence type="predicted"/>
<dbReference type="OrthoDB" id="2860904at2"/>
<accession>A0A8G1ZMV4</accession>